<evidence type="ECO:0000313" key="2">
    <source>
        <dbReference type="Proteomes" id="UP001586593"/>
    </source>
</evidence>
<evidence type="ECO:0000313" key="1">
    <source>
        <dbReference type="EMBL" id="KAL1835007.1"/>
    </source>
</evidence>
<protein>
    <submittedName>
        <fullName evidence="1">Uncharacterized protein</fullName>
    </submittedName>
</protein>
<comment type="caution">
    <text evidence="1">The sequence shown here is derived from an EMBL/GenBank/DDBJ whole genome shotgun (WGS) entry which is preliminary data.</text>
</comment>
<sequence length="279" mass="29767">MSAIMSFTSVICWRVASLSSGEWRVASSTSLVCSLSLVLAMAASSSRAASLRRSWSTGLFASAPPPSSSPDDVVTEANSSASDSLKWASATISDSSGYSSCLYLSEARESVMALGYLRREPPGQHIRSLLFFQCADSGSRGGGQIPLVLQRDLGQEIVRVGQALLDVADDGRGAGGTVGHLLALAAAAVSRRLRLGRLESLREEHAGEIQHLEGHGQVVLVLVLVFRVALLGALFELPGLAYASFDRSRLCFCARNFFLNKKASNAPLRRPSPQSSRLR</sequence>
<accession>A0ABR3V033</accession>
<organism evidence="1 2">
    <name type="scientific">Phialemonium thermophilum</name>
    <dbReference type="NCBI Taxonomy" id="223376"/>
    <lineage>
        <taxon>Eukaryota</taxon>
        <taxon>Fungi</taxon>
        <taxon>Dikarya</taxon>
        <taxon>Ascomycota</taxon>
        <taxon>Pezizomycotina</taxon>
        <taxon>Sordariomycetes</taxon>
        <taxon>Sordariomycetidae</taxon>
        <taxon>Cephalothecales</taxon>
        <taxon>Cephalothecaceae</taxon>
        <taxon>Phialemonium</taxon>
    </lineage>
</organism>
<keyword evidence="2" id="KW-1185">Reference proteome</keyword>
<dbReference type="EMBL" id="JAZHXJ010003650">
    <property type="protein sequence ID" value="KAL1835007.1"/>
    <property type="molecule type" value="Genomic_DNA"/>
</dbReference>
<dbReference type="Proteomes" id="UP001586593">
    <property type="component" value="Unassembled WGS sequence"/>
</dbReference>
<name>A0ABR3V033_9PEZI</name>
<gene>
    <name evidence="1" type="ORF">VTK73DRAFT_6479</name>
</gene>
<reference evidence="1 2" key="1">
    <citation type="journal article" date="2024" name="Commun. Biol.">
        <title>Comparative genomic analysis of thermophilic fungi reveals convergent evolutionary adaptations and gene losses.</title>
        <authorList>
            <person name="Steindorff A.S."/>
            <person name="Aguilar-Pontes M.V."/>
            <person name="Robinson A.J."/>
            <person name="Andreopoulos B."/>
            <person name="LaButti K."/>
            <person name="Kuo A."/>
            <person name="Mondo S."/>
            <person name="Riley R."/>
            <person name="Otillar R."/>
            <person name="Haridas S."/>
            <person name="Lipzen A."/>
            <person name="Grimwood J."/>
            <person name="Schmutz J."/>
            <person name="Clum A."/>
            <person name="Reid I.D."/>
            <person name="Moisan M.C."/>
            <person name="Butler G."/>
            <person name="Nguyen T.T.M."/>
            <person name="Dewar K."/>
            <person name="Conant G."/>
            <person name="Drula E."/>
            <person name="Henrissat B."/>
            <person name="Hansel C."/>
            <person name="Singer S."/>
            <person name="Hutchinson M.I."/>
            <person name="de Vries R.P."/>
            <person name="Natvig D.O."/>
            <person name="Powell A.J."/>
            <person name="Tsang A."/>
            <person name="Grigoriev I.V."/>
        </authorList>
    </citation>
    <scope>NUCLEOTIDE SEQUENCE [LARGE SCALE GENOMIC DNA]</scope>
    <source>
        <strain evidence="1 2">ATCC 24622</strain>
    </source>
</reference>
<proteinExistence type="predicted"/>